<evidence type="ECO:0000313" key="4">
    <source>
        <dbReference type="Proteomes" id="UP000004691"/>
    </source>
</evidence>
<dbReference type="HOGENOM" id="CLU_020336_33_0_11"/>
<dbReference type="AlphaFoldDB" id="I0V7G6"/>
<dbReference type="GO" id="GO:0016020">
    <property type="term" value="C:membrane"/>
    <property type="evidence" value="ECO:0007669"/>
    <property type="project" value="TreeGrafter"/>
</dbReference>
<accession>I0V7G6</accession>
<dbReference type="STRING" id="882086.SacxiDRAFT_3878"/>
<organism evidence="3 4">
    <name type="scientific">Saccharomonospora xinjiangensis XJ-54</name>
    <dbReference type="NCBI Taxonomy" id="882086"/>
    <lineage>
        <taxon>Bacteria</taxon>
        <taxon>Bacillati</taxon>
        <taxon>Actinomycetota</taxon>
        <taxon>Actinomycetes</taxon>
        <taxon>Pseudonocardiales</taxon>
        <taxon>Pseudonocardiaceae</taxon>
        <taxon>Saccharomonospora</taxon>
    </lineage>
</organism>
<keyword evidence="3" id="KW-0012">Acyltransferase</keyword>
<dbReference type="Gene3D" id="3.40.50.1820">
    <property type="entry name" value="alpha/beta hydrolase"/>
    <property type="match status" value="1"/>
</dbReference>
<gene>
    <name evidence="3" type="ORF">SacxiDRAFT_3878</name>
</gene>
<dbReference type="EMBL" id="JH636049">
    <property type="protein sequence ID" value="EID56069.1"/>
    <property type="molecule type" value="Genomic_DNA"/>
</dbReference>
<keyword evidence="4" id="KW-1185">Reference proteome</keyword>
<proteinExistence type="predicted"/>
<dbReference type="OrthoDB" id="9802489at2"/>
<dbReference type="GO" id="GO:0016746">
    <property type="term" value="F:acyltransferase activity"/>
    <property type="evidence" value="ECO:0007669"/>
    <property type="project" value="UniProtKB-KW"/>
</dbReference>
<dbReference type="PANTHER" id="PTHR43798">
    <property type="entry name" value="MONOACYLGLYCEROL LIPASE"/>
    <property type="match status" value="1"/>
</dbReference>
<dbReference type="InterPro" id="IPR029058">
    <property type="entry name" value="AB_hydrolase_fold"/>
</dbReference>
<dbReference type="PANTHER" id="PTHR43798:SF31">
    <property type="entry name" value="AB HYDROLASE SUPERFAMILY PROTEIN YCLE"/>
    <property type="match status" value="1"/>
</dbReference>
<sequence length="297" mass="31742">MSGLTRLRTALGFPPVHDQGQWEPIIAATSSTTSRTGSTGTLPYLVSGSGEPLLYLPGLTTTHRLPTGTDRVFQLSQIAPYTREREVWWVNRRTGIGDGVTLSGLARDYAAFVADRLDPPVDVLGLSTGGSVALWLAAEHPDLVRRLVIVSAAHRLSPLGRAAQRVTAESARCGRTRISSCAMFVPLGSTPRSRSLLGALGFVLGPVPSGRGDDDMVATLEAEDVADVEGRLGDITAPTLLVAGDHDGYFDRSQYEHTASTIPDCELVLLPGKGHLPTHVPVVSAPVLEFLADRHRR</sequence>
<evidence type="ECO:0000259" key="2">
    <source>
        <dbReference type="Pfam" id="PF00561"/>
    </source>
</evidence>
<dbReference type="RefSeq" id="WP_006240293.1">
    <property type="nucleotide sequence ID" value="NZ_JH636049.1"/>
</dbReference>
<dbReference type="PRINTS" id="PR00111">
    <property type="entry name" value="ABHYDROLASE"/>
</dbReference>
<dbReference type="GO" id="GO:0016787">
    <property type="term" value="F:hydrolase activity"/>
    <property type="evidence" value="ECO:0007669"/>
    <property type="project" value="UniProtKB-KW"/>
</dbReference>
<name>I0V7G6_9PSEU</name>
<dbReference type="InterPro" id="IPR000073">
    <property type="entry name" value="AB_hydrolase_1"/>
</dbReference>
<dbReference type="SUPFAM" id="SSF53474">
    <property type="entry name" value="alpha/beta-Hydrolases"/>
    <property type="match status" value="1"/>
</dbReference>
<protein>
    <submittedName>
        <fullName evidence="3">Putative hydrolase or acyltransferase of alpha/beta superfamily</fullName>
    </submittedName>
</protein>
<keyword evidence="3" id="KW-0808">Transferase</keyword>
<evidence type="ECO:0000313" key="3">
    <source>
        <dbReference type="EMBL" id="EID56069.1"/>
    </source>
</evidence>
<keyword evidence="1 3" id="KW-0378">Hydrolase</keyword>
<evidence type="ECO:0000256" key="1">
    <source>
        <dbReference type="ARBA" id="ARBA00022801"/>
    </source>
</evidence>
<feature type="domain" description="AB hydrolase-1" evidence="2">
    <location>
        <begin position="104"/>
        <end position="155"/>
    </location>
</feature>
<dbReference type="eggNOG" id="COG2021">
    <property type="taxonomic scope" value="Bacteria"/>
</dbReference>
<dbReference type="InterPro" id="IPR050266">
    <property type="entry name" value="AB_hydrolase_sf"/>
</dbReference>
<dbReference type="Proteomes" id="UP000004691">
    <property type="component" value="Unassembled WGS sequence"/>
</dbReference>
<reference evidence="3 4" key="1">
    <citation type="submission" date="2012-01" db="EMBL/GenBank/DDBJ databases">
        <title>Improved High-Quality Draft sequence of Saccharomonospora xinjiangensis XJ-54.</title>
        <authorList>
            <consortium name="US DOE Joint Genome Institute"/>
            <person name="Lucas S."/>
            <person name="Han J."/>
            <person name="Lapidus A."/>
            <person name="Cheng J.-F."/>
            <person name="Goodwin L."/>
            <person name="Pitluck S."/>
            <person name="Peters L."/>
            <person name="Mikhailova N."/>
            <person name="Teshima H."/>
            <person name="Detter J.C."/>
            <person name="Han C."/>
            <person name="Tapia R."/>
            <person name="Land M."/>
            <person name="Hauser L."/>
            <person name="Kyrpides N."/>
            <person name="Ivanova N."/>
            <person name="Pagani I."/>
            <person name="Brambilla E.-M."/>
            <person name="Klenk H.-P."/>
            <person name="Woyke T."/>
        </authorList>
    </citation>
    <scope>NUCLEOTIDE SEQUENCE [LARGE SCALE GENOMIC DNA]</scope>
    <source>
        <strain evidence="3 4">XJ-54</strain>
    </source>
</reference>
<dbReference type="Pfam" id="PF00561">
    <property type="entry name" value="Abhydrolase_1"/>
    <property type="match status" value="1"/>
</dbReference>